<keyword evidence="2" id="KW-1185">Reference proteome</keyword>
<gene>
    <name evidence="1" type="ORF">PPRIM_AZ9-3.1.T1540109</name>
</gene>
<proteinExistence type="predicted"/>
<dbReference type="EMBL" id="CAJJDM010000159">
    <property type="protein sequence ID" value="CAD8113230.1"/>
    <property type="molecule type" value="Genomic_DNA"/>
</dbReference>
<evidence type="ECO:0000313" key="1">
    <source>
        <dbReference type="EMBL" id="CAD8113230.1"/>
    </source>
</evidence>
<sequence length="88" mass="10177">MGITCSQPKKSTLTITISQENEDPNYEIKKLLSEERITKLRKTFPSPTKTYESYFLSQINNDKTMNINRCCDEEKFHKSSKLGVPLIC</sequence>
<name>A0A8S1QF72_PARPR</name>
<dbReference type="OMA" id="MNINRCC"/>
<reference evidence="1" key="1">
    <citation type="submission" date="2021-01" db="EMBL/GenBank/DDBJ databases">
        <authorList>
            <consortium name="Genoscope - CEA"/>
            <person name="William W."/>
        </authorList>
    </citation>
    <scope>NUCLEOTIDE SEQUENCE</scope>
</reference>
<organism evidence="1 2">
    <name type="scientific">Paramecium primaurelia</name>
    <dbReference type="NCBI Taxonomy" id="5886"/>
    <lineage>
        <taxon>Eukaryota</taxon>
        <taxon>Sar</taxon>
        <taxon>Alveolata</taxon>
        <taxon>Ciliophora</taxon>
        <taxon>Intramacronucleata</taxon>
        <taxon>Oligohymenophorea</taxon>
        <taxon>Peniculida</taxon>
        <taxon>Parameciidae</taxon>
        <taxon>Paramecium</taxon>
    </lineage>
</organism>
<accession>A0A8S1QF72</accession>
<dbReference type="Proteomes" id="UP000688137">
    <property type="component" value="Unassembled WGS sequence"/>
</dbReference>
<protein>
    <submittedName>
        <fullName evidence="1">Uncharacterized protein</fullName>
    </submittedName>
</protein>
<comment type="caution">
    <text evidence="1">The sequence shown here is derived from an EMBL/GenBank/DDBJ whole genome shotgun (WGS) entry which is preliminary data.</text>
</comment>
<evidence type="ECO:0000313" key="2">
    <source>
        <dbReference type="Proteomes" id="UP000688137"/>
    </source>
</evidence>
<dbReference type="AlphaFoldDB" id="A0A8S1QF72"/>